<evidence type="ECO:0000313" key="4">
    <source>
        <dbReference type="Proteomes" id="UP000830375"/>
    </source>
</evidence>
<feature type="compositionally biased region" description="Basic and acidic residues" evidence="1">
    <location>
        <begin position="1"/>
        <end position="11"/>
    </location>
</feature>
<dbReference type="InterPro" id="IPR036397">
    <property type="entry name" value="RNaseH_sf"/>
</dbReference>
<dbReference type="InterPro" id="IPR009057">
    <property type="entry name" value="Homeodomain-like_sf"/>
</dbReference>
<sequence>MELEVEGERLGIHSGQRNRRGQAPLLRGGHVPRHRGGLRPHQRVGRGPRLRGVGECGRGQDHRPRHRQQQQRVSNEIRAMVVDYVINHGMTMRAAATMFQPNLRRSSVASIIRTFCNENRIEIRPNRGGRSKILTDQQEQAVVNMVRAGFNLAKTRRRGRNLIGQRATVEVPGQHGANITMCAAISEDGVVGRRPCVGSYNAALIITFLDELNQVCRADGVTYVIVWDNVQFHHSRMVQAWFQAHPQFLALHLPSYSPFLNPVEEFFSTWRWKVYDRHPHEQVTLLQAMDDACNDITADQCQAWIHHARRFFPRCLANENIHCDVDENLWPNP</sequence>
<protein>
    <submittedName>
        <fullName evidence="3">Insertion element IS630 uncharacterized 39 kDa protein</fullName>
    </submittedName>
</protein>
<feature type="region of interest" description="Disordered" evidence="1">
    <location>
        <begin position="1"/>
        <end position="71"/>
    </location>
</feature>
<feature type="compositionally biased region" description="Basic residues" evidence="1">
    <location>
        <begin position="30"/>
        <end position="49"/>
    </location>
</feature>
<dbReference type="Proteomes" id="UP000830375">
    <property type="component" value="Unassembled WGS sequence"/>
</dbReference>
<dbReference type="Gene3D" id="3.30.420.10">
    <property type="entry name" value="Ribonuclease H-like superfamily/Ribonuclease H"/>
    <property type="match status" value="1"/>
</dbReference>
<dbReference type="Pfam" id="PF13358">
    <property type="entry name" value="DDE_3"/>
    <property type="match status" value="1"/>
</dbReference>
<reference evidence="3 4" key="1">
    <citation type="submission" date="2022-01" db="EMBL/GenBank/DDBJ databases">
        <title>A high-quality chromosome-level genome assembly of rohu carp, Labeo rohita.</title>
        <authorList>
            <person name="Arick M.A. II"/>
            <person name="Hsu C.-Y."/>
            <person name="Magbanua Z."/>
            <person name="Pechanova O."/>
            <person name="Grover C."/>
            <person name="Miller E."/>
            <person name="Thrash A."/>
            <person name="Ezzel L."/>
            <person name="Alam S."/>
            <person name="Benzie J."/>
            <person name="Hamilton M."/>
            <person name="Karsi A."/>
            <person name="Lawrence M.L."/>
            <person name="Peterson D.G."/>
        </authorList>
    </citation>
    <scope>NUCLEOTIDE SEQUENCE [LARGE SCALE GENOMIC DNA]</scope>
    <source>
        <strain evidence="4">BAU-BD-2019</strain>
        <tissue evidence="3">Blood</tissue>
    </source>
</reference>
<dbReference type="EMBL" id="JACTAM010000002">
    <property type="protein sequence ID" value="KAI2667403.1"/>
    <property type="molecule type" value="Genomic_DNA"/>
</dbReference>
<keyword evidence="4" id="KW-1185">Reference proteome</keyword>
<comment type="caution">
    <text evidence="3">The sequence shown here is derived from an EMBL/GenBank/DDBJ whole genome shotgun (WGS) entry which is preliminary data.</text>
</comment>
<accession>A0ABQ8MX33</accession>
<proteinExistence type="predicted"/>
<name>A0ABQ8MX33_LABRO</name>
<dbReference type="SUPFAM" id="SSF46689">
    <property type="entry name" value="Homeodomain-like"/>
    <property type="match status" value="1"/>
</dbReference>
<evidence type="ECO:0000259" key="2">
    <source>
        <dbReference type="Pfam" id="PF13358"/>
    </source>
</evidence>
<organism evidence="3 4">
    <name type="scientific">Labeo rohita</name>
    <name type="common">Indian major carp</name>
    <name type="synonym">Cyprinus rohita</name>
    <dbReference type="NCBI Taxonomy" id="84645"/>
    <lineage>
        <taxon>Eukaryota</taxon>
        <taxon>Metazoa</taxon>
        <taxon>Chordata</taxon>
        <taxon>Craniata</taxon>
        <taxon>Vertebrata</taxon>
        <taxon>Euteleostomi</taxon>
        <taxon>Actinopterygii</taxon>
        <taxon>Neopterygii</taxon>
        <taxon>Teleostei</taxon>
        <taxon>Ostariophysi</taxon>
        <taxon>Cypriniformes</taxon>
        <taxon>Cyprinidae</taxon>
        <taxon>Labeoninae</taxon>
        <taxon>Labeonini</taxon>
        <taxon>Labeo</taxon>
    </lineage>
</organism>
<evidence type="ECO:0000256" key="1">
    <source>
        <dbReference type="SAM" id="MobiDB-lite"/>
    </source>
</evidence>
<feature type="domain" description="Tc1-like transposase DDE" evidence="2">
    <location>
        <begin position="148"/>
        <end position="280"/>
    </location>
</feature>
<dbReference type="InterPro" id="IPR038717">
    <property type="entry name" value="Tc1-like_DDE_dom"/>
</dbReference>
<gene>
    <name evidence="3" type="ORF">H4Q32_003873</name>
</gene>
<evidence type="ECO:0000313" key="3">
    <source>
        <dbReference type="EMBL" id="KAI2667403.1"/>
    </source>
</evidence>